<dbReference type="EMBL" id="CASHTH010001754">
    <property type="protein sequence ID" value="CAI8019438.1"/>
    <property type="molecule type" value="Genomic_DNA"/>
</dbReference>
<dbReference type="Pfam" id="PF00578">
    <property type="entry name" value="AhpC-TSA"/>
    <property type="match status" value="1"/>
</dbReference>
<protein>
    <recommendedName>
        <fullName evidence="2">Thioredoxin domain-containing protein</fullName>
    </recommendedName>
</protein>
<dbReference type="CDD" id="cd02969">
    <property type="entry name" value="PRX_like1"/>
    <property type="match status" value="1"/>
</dbReference>
<evidence type="ECO:0000313" key="3">
    <source>
        <dbReference type="EMBL" id="CAI8019438.1"/>
    </source>
</evidence>
<feature type="domain" description="Thioredoxin" evidence="2">
    <location>
        <begin position="5"/>
        <end position="131"/>
    </location>
</feature>
<dbReference type="AlphaFoldDB" id="A0AA35RXA4"/>
<dbReference type="PANTHER" id="PTHR43640">
    <property type="entry name" value="OS07G0260300 PROTEIN"/>
    <property type="match status" value="1"/>
</dbReference>
<dbReference type="Proteomes" id="UP001174909">
    <property type="component" value="Unassembled WGS sequence"/>
</dbReference>
<evidence type="ECO:0000313" key="4">
    <source>
        <dbReference type="Proteomes" id="UP001174909"/>
    </source>
</evidence>
<dbReference type="GO" id="GO:0016491">
    <property type="term" value="F:oxidoreductase activity"/>
    <property type="evidence" value="ECO:0007669"/>
    <property type="project" value="InterPro"/>
</dbReference>
<organism evidence="3 4">
    <name type="scientific">Geodia barretti</name>
    <name type="common">Barrett's horny sponge</name>
    <dbReference type="NCBI Taxonomy" id="519541"/>
    <lineage>
        <taxon>Eukaryota</taxon>
        <taxon>Metazoa</taxon>
        <taxon>Porifera</taxon>
        <taxon>Demospongiae</taxon>
        <taxon>Heteroscleromorpha</taxon>
        <taxon>Tetractinellida</taxon>
        <taxon>Astrophorina</taxon>
        <taxon>Geodiidae</taxon>
        <taxon>Geodia</taxon>
    </lineage>
</organism>
<feature type="region of interest" description="Disordered" evidence="1">
    <location>
        <begin position="122"/>
        <end position="147"/>
    </location>
</feature>
<name>A0AA35RXA4_GEOBA</name>
<dbReference type="SUPFAM" id="SSF52833">
    <property type="entry name" value="Thioredoxin-like"/>
    <property type="match status" value="1"/>
</dbReference>
<dbReference type="InterPro" id="IPR047262">
    <property type="entry name" value="PRX-like1"/>
</dbReference>
<comment type="caution">
    <text evidence="3">The sequence shown here is derived from an EMBL/GenBank/DDBJ whole genome shotgun (WGS) entry which is preliminary data.</text>
</comment>
<dbReference type="Gene3D" id="3.40.30.10">
    <property type="entry name" value="Glutaredoxin"/>
    <property type="match status" value="1"/>
</dbReference>
<feature type="compositionally biased region" description="Basic residues" evidence="1">
    <location>
        <begin position="131"/>
        <end position="147"/>
    </location>
</feature>
<dbReference type="InterPro" id="IPR000866">
    <property type="entry name" value="AhpC/TSA"/>
</dbReference>
<reference evidence="3" key="1">
    <citation type="submission" date="2023-03" db="EMBL/GenBank/DDBJ databases">
        <authorList>
            <person name="Steffen K."/>
            <person name="Cardenas P."/>
        </authorList>
    </citation>
    <scope>NUCLEOTIDE SEQUENCE</scope>
</reference>
<dbReference type="PANTHER" id="PTHR43640:SF1">
    <property type="entry name" value="THIOREDOXIN-DEPENDENT PEROXIREDOXIN"/>
    <property type="match status" value="1"/>
</dbReference>
<proteinExistence type="predicted"/>
<dbReference type="PROSITE" id="PS51352">
    <property type="entry name" value="THIOREDOXIN_2"/>
    <property type="match status" value="1"/>
</dbReference>
<dbReference type="InterPro" id="IPR013766">
    <property type="entry name" value="Thioredoxin_domain"/>
</dbReference>
<dbReference type="GO" id="GO:0016209">
    <property type="term" value="F:antioxidant activity"/>
    <property type="evidence" value="ECO:0007669"/>
    <property type="project" value="InterPro"/>
</dbReference>
<keyword evidence="4" id="KW-1185">Reference proteome</keyword>
<accession>A0AA35RXA4</accession>
<evidence type="ECO:0000259" key="2">
    <source>
        <dbReference type="PROSITE" id="PS51352"/>
    </source>
</evidence>
<evidence type="ECO:0000256" key="1">
    <source>
        <dbReference type="SAM" id="MobiDB-lite"/>
    </source>
</evidence>
<dbReference type="InterPro" id="IPR036249">
    <property type="entry name" value="Thioredoxin-like_sf"/>
</dbReference>
<sequence>MAFTLDIGDRAPDFSLPAVDGKTYTLDDFAGSAALVVVFSCNHCPFVIGSEDRMNAFAADYAPRGVAMISINSNETENHPDDSFEHMVTRAAEKNFRFVYASDDDQSVALAYGALRTPTIPVRRGPEAALHRPHGRRSAQSRQRAHP</sequence>
<gene>
    <name evidence="3" type="ORF">GBAR_LOCUS11693</name>
</gene>